<comment type="caution">
    <text evidence="1">The sequence shown here is derived from an EMBL/GenBank/DDBJ whole genome shotgun (WGS) entry which is preliminary data.</text>
</comment>
<organism evidence="1 2">
    <name type="scientific">Neofusicoccum ribis</name>
    <dbReference type="NCBI Taxonomy" id="45134"/>
    <lineage>
        <taxon>Eukaryota</taxon>
        <taxon>Fungi</taxon>
        <taxon>Dikarya</taxon>
        <taxon>Ascomycota</taxon>
        <taxon>Pezizomycotina</taxon>
        <taxon>Dothideomycetes</taxon>
        <taxon>Dothideomycetes incertae sedis</taxon>
        <taxon>Botryosphaeriales</taxon>
        <taxon>Botryosphaeriaceae</taxon>
        <taxon>Neofusicoccum</taxon>
    </lineage>
</organism>
<protein>
    <submittedName>
        <fullName evidence="1">Uncharacterized protein</fullName>
    </submittedName>
</protein>
<accession>A0ABR3SLH4</accession>
<sequence>MEAVQASRISHLTMVIRHKALRFVGGRKMKYCVQITNGYILLYATMHLAHIGSVNVMGCVSNSQKMLFQQAISERRAGQPASVTEWDLVGKSAFLVSTDLTWTELRLPDIRSLWNIVDSALKASGGVESYMDILSEVEWLDPSL</sequence>
<dbReference type="Proteomes" id="UP001521116">
    <property type="component" value="Unassembled WGS sequence"/>
</dbReference>
<keyword evidence="2" id="KW-1185">Reference proteome</keyword>
<evidence type="ECO:0000313" key="2">
    <source>
        <dbReference type="Proteomes" id="UP001521116"/>
    </source>
</evidence>
<evidence type="ECO:0000313" key="1">
    <source>
        <dbReference type="EMBL" id="KAL1623005.1"/>
    </source>
</evidence>
<reference evidence="1 2" key="1">
    <citation type="submission" date="2024-02" db="EMBL/GenBank/DDBJ databases">
        <title>De novo assembly and annotation of 12 fungi associated with fruit tree decline syndrome in Ontario, Canada.</title>
        <authorList>
            <person name="Sulman M."/>
            <person name="Ellouze W."/>
            <person name="Ilyukhin E."/>
        </authorList>
    </citation>
    <scope>NUCLEOTIDE SEQUENCE [LARGE SCALE GENOMIC DNA]</scope>
    <source>
        <strain evidence="1 2">M1-105</strain>
    </source>
</reference>
<proteinExistence type="predicted"/>
<name>A0ABR3SLH4_9PEZI</name>
<dbReference type="EMBL" id="JAJVDC020000126">
    <property type="protein sequence ID" value="KAL1623005.1"/>
    <property type="molecule type" value="Genomic_DNA"/>
</dbReference>
<gene>
    <name evidence="1" type="ORF">SLS56_008482</name>
</gene>